<sequence>MGTIDTLCVFCGSNVGRGEAYLDAARRLGTRLATDGIGLVDGGAAVGTMGALADAVLAAGGRVGSRRP</sequence>
<protein>
    <submittedName>
        <fullName evidence="2">LOG family protein</fullName>
        <ecNumber evidence="2">3.2.2.-</ecNumber>
    </submittedName>
</protein>
<dbReference type="Gene3D" id="3.40.50.450">
    <property type="match status" value="1"/>
</dbReference>
<dbReference type="SUPFAM" id="SSF102405">
    <property type="entry name" value="MCP/YpsA-like"/>
    <property type="match status" value="1"/>
</dbReference>
<dbReference type="PANTHER" id="PTHR31223:SF70">
    <property type="entry name" value="LOG FAMILY PROTEIN YJL055W"/>
    <property type="match status" value="1"/>
</dbReference>
<proteinExistence type="inferred from homology"/>
<dbReference type="Proteomes" id="UP001597182">
    <property type="component" value="Unassembled WGS sequence"/>
</dbReference>
<comment type="similarity">
    <text evidence="1">Belongs to the LOG family.</text>
</comment>
<evidence type="ECO:0000313" key="2">
    <source>
        <dbReference type="EMBL" id="MFD1233010.1"/>
    </source>
</evidence>
<keyword evidence="3" id="KW-1185">Reference proteome</keyword>
<organism evidence="2 3">
    <name type="scientific">Pseudonocardia benzenivorans</name>
    <dbReference type="NCBI Taxonomy" id="228005"/>
    <lineage>
        <taxon>Bacteria</taxon>
        <taxon>Bacillati</taxon>
        <taxon>Actinomycetota</taxon>
        <taxon>Actinomycetes</taxon>
        <taxon>Pseudonocardiales</taxon>
        <taxon>Pseudonocardiaceae</taxon>
        <taxon>Pseudonocardia</taxon>
    </lineage>
</organism>
<keyword evidence="2" id="KW-0326">Glycosidase</keyword>
<dbReference type="EMBL" id="JBHTMB010000049">
    <property type="protein sequence ID" value="MFD1233010.1"/>
    <property type="molecule type" value="Genomic_DNA"/>
</dbReference>
<dbReference type="RefSeq" id="WP_346094391.1">
    <property type="nucleotide sequence ID" value="NZ_BAABKS010000093.1"/>
</dbReference>
<dbReference type="EC" id="3.2.2.-" evidence="2"/>
<comment type="caution">
    <text evidence="2">The sequence shown here is derived from an EMBL/GenBank/DDBJ whole genome shotgun (WGS) entry which is preliminary data.</text>
</comment>
<evidence type="ECO:0000256" key="1">
    <source>
        <dbReference type="ARBA" id="ARBA00006763"/>
    </source>
</evidence>
<keyword evidence="2" id="KW-0378">Hydrolase</keyword>
<gene>
    <name evidence="2" type="ORF">ACFQ34_06905</name>
</gene>
<dbReference type="GO" id="GO:0016798">
    <property type="term" value="F:hydrolase activity, acting on glycosyl bonds"/>
    <property type="evidence" value="ECO:0007669"/>
    <property type="project" value="UniProtKB-KW"/>
</dbReference>
<evidence type="ECO:0000313" key="3">
    <source>
        <dbReference type="Proteomes" id="UP001597182"/>
    </source>
</evidence>
<dbReference type="PANTHER" id="PTHR31223">
    <property type="entry name" value="LOG FAMILY PROTEIN YJL055W"/>
    <property type="match status" value="1"/>
</dbReference>
<name>A0ABW3VEE9_9PSEU</name>
<reference evidence="3" key="1">
    <citation type="journal article" date="2019" name="Int. J. Syst. Evol. Microbiol.">
        <title>The Global Catalogue of Microorganisms (GCM) 10K type strain sequencing project: providing services to taxonomists for standard genome sequencing and annotation.</title>
        <authorList>
            <consortium name="The Broad Institute Genomics Platform"/>
            <consortium name="The Broad Institute Genome Sequencing Center for Infectious Disease"/>
            <person name="Wu L."/>
            <person name="Ma J."/>
        </authorList>
    </citation>
    <scope>NUCLEOTIDE SEQUENCE [LARGE SCALE GENOMIC DNA]</scope>
    <source>
        <strain evidence="3">CCUG 49018</strain>
    </source>
</reference>
<accession>A0ABW3VEE9</accession>